<organism evidence="1 2">
    <name type="scientific">Rubroshorea leprosula</name>
    <dbReference type="NCBI Taxonomy" id="152421"/>
    <lineage>
        <taxon>Eukaryota</taxon>
        <taxon>Viridiplantae</taxon>
        <taxon>Streptophyta</taxon>
        <taxon>Embryophyta</taxon>
        <taxon>Tracheophyta</taxon>
        <taxon>Spermatophyta</taxon>
        <taxon>Magnoliopsida</taxon>
        <taxon>eudicotyledons</taxon>
        <taxon>Gunneridae</taxon>
        <taxon>Pentapetalae</taxon>
        <taxon>rosids</taxon>
        <taxon>malvids</taxon>
        <taxon>Malvales</taxon>
        <taxon>Dipterocarpaceae</taxon>
        <taxon>Rubroshorea</taxon>
    </lineage>
</organism>
<sequence>MRKGSRIFILQSPALHPSLAPALDRAFCSQISPLRPDFVQSCPVCRSHHTPLHPSAAPSPALAAQPCFLHQPCSTPNSIAPAFCTLHPYKKKQPIPDKIGIID</sequence>
<dbReference type="Proteomes" id="UP001054252">
    <property type="component" value="Unassembled WGS sequence"/>
</dbReference>
<dbReference type="AlphaFoldDB" id="A0AAV5L398"/>
<accession>A0AAV5L398</accession>
<gene>
    <name evidence="1" type="ORF">SLEP1_g40344</name>
</gene>
<evidence type="ECO:0000313" key="1">
    <source>
        <dbReference type="EMBL" id="GKV31671.1"/>
    </source>
</evidence>
<name>A0AAV5L398_9ROSI</name>
<reference evidence="1 2" key="1">
    <citation type="journal article" date="2021" name="Commun. Biol.">
        <title>The genome of Shorea leprosula (Dipterocarpaceae) highlights the ecological relevance of drought in aseasonal tropical rainforests.</title>
        <authorList>
            <person name="Ng K.K.S."/>
            <person name="Kobayashi M.J."/>
            <person name="Fawcett J.A."/>
            <person name="Hatakeyama M."/>
            <person name="Paape T."/>
            <person name="Ng C.H."/>
            <person name="Ang C.C."/>
            <person name="Tnah L.H."/>
            <person name="Lee C.T."/>
            <person name="Nishiyama T."/>
            <person name="Sese J."/>
            <person name="O'Brien M.J."/>
            <person name="Copetti D."/>
            <person name="Mohd Noor M.I."/>
            <person name="Ong R.C."/>
            <person name="Putra M."/>
            <person name="Sireger I.Z."/>
            <person name="Indrioko S."/>
            <person name="Kosugi Y."/>
            <person name="Izuno A."/>
            <person name="Isagi Y."/>
            <person name="Lee S.L."/>
            <person name="Shimizu K.K."/>
        </authorList>
    </citation>
    <scope>NUCLEOTIDE SEQUENCE [LARGE SCALE GENOMIC DNA]</scope>
    <source>
        <strain evidence="1">214</strain>
    </source>
</reference>
<dbReference type="EMBL" id="BPVZ01000092">
    <property type="protein sequence ID" value="GKV31671.1"/>
    <property type="molecule type" value="Genomic_DNA"/>
</dbReference>
<proteinExistence type="predicted"/>
<keyword evidence="2" id="KW-1185">Reference proteome</keyword>
<comment type="caution">
    <text evidence="1">The sequence shown here is derived from an EMBL/GenBank/DDBJ whole genome shotgun (WGS) entry which is preliminary data.</text>
</comment>
<evidence type="ECO:0000313" key="2">
    <source>
        <dbReference type="Proteomes" id="UP001054252"/>
    </source>
</evidence>
<protein>
    <submittedName>
        <fullName evidence="1">Uncharacterized protein</fullName>
    </submittedName>
</protein>